<sequence>MENEPWRHNEPSQATSMKSAEWNRSMFAKSISYTIDKTWDPGIILEEATQQSTHTGVVLSDVIKALLKSTCNIVSAPDPSSTDSLAIPGLSGVEIEWIQGELNKSAGAYFDKFGIEAIKTSATLAEESAPYAEEAILHNAATANALLKSRRRLSNIDNRLNLFCLADEEGTLDAFPVEIESTQTISDLKKLIKSERLPALMMSLPMSSPSGVSPSLEYCKTETSSPVRSIGTH</sequence>
<keyword evidence="3" id="KW-0964">Secreted</keyword>
<comment type="subcellular location">
    <subcellularLocation>
        <location evidence="1">Host cell</location>
    </subcellularLocation>
    <subcellularLocation>
        <location evidence="2">Secreted</location>
    </subcellularLocation>
</comment>
<evidence type="ECO:0000256" key="2">
    <source>
        <dbReference type="ARBA" id="ARBA00004613"/>
    </source>
</evidence>
<dbReference type="GO" id="GO:0043657">
    <property type="term" value="C:host cell"/>
    <property type="evidence" value="ECO:0007669"/>
    <property type="project" value="UniProtKB-SubCell"/>
</dbReference>
<dbReference type="GO" id="GO:0005576">
    <property type="term" value="C:extracellular region"/>
    <property type="evidence" value="ECO:0007669"/>
    <property type="project" value="UniProtKB-SubCell"/>
</dbReference>
<organism evidence="6 7">
    <name type="scientific">Linnemannia elongata AG-77</name>
    <dbReference type="NCBI Taxonomy" id="1314771"/>
    <lineage>
        <taxon>Eukaryota</taxon>
        <taxon>Fungi</taxon>
        <taxon>Fungi incertae sedis</taxon>
        <taxon>Mucoromycota</taxon>
        <taxon>Mortierellomycotina</taxon>
        <taxon>Mortierellomycetes</taxon>
        <taxon>Mortierellales</taxon>
        <taxon>Mortierellaceae</taxon>
        <taxon>Linnemannia</taxon>
    </lineage>
</organism>
<evidence type="ECO:0000256" key="1">
    <source>
        <dbReference type="ARBA" id="ARBA00004340"/>
    </source>
</evidence>
<dbReference type="AlphaFoldDB" id="A0A197JMX4"/>
<accession>A0A197JMX4</accession>
<dbReference type="InterPro" id="IPR045379">
    <property type="entry name" value="Crinkler_N"/>
</dbReference>
<protein>
    <recommendedName>
        <fullName evidence="5">Crinkler effector protein N-terminal domain-containing protein</fullName>
    </recommendedName>
</protein>
<dbReference type="Pfam" id="PF20147">
    <property type="entry name" value="Crinkler"/>
    <property type="match status" value="1"/>
</dbReference>
<evidence type="ECO:0000313" key="7">
    <source>
        <dbReference type="Proteomes" id="UP000078512"/>
    </source>
</evidence>
<proteinExistence type="predicted"/>
<name>A0A197JMX4_9FUNG</name>
<dbReference type="Proteomes" id="UP000078512">
    <property type="component" value="Unassembled WGS sequence"/>
</dbReference>
<evidence type="ECO:0000256" key="4">
    <source>
        <dbReference type="SAM" id="MobiDB-lite"/>
    </source>
</evidence>
<reference evidence="6 7" key="1">
    <citation type="submission" date="2016-05" db="EMBL/GenBank/DDBJ databases">
        <title>Genome sequencing reveals origins of a unique bacterial endosymbiosis in the earliest lineages of terrestrial Fungi.</title>
        <authorList>
            <consortium name="DOE Joint Genome Institute"/>
            <person name="Uehling J."/>
            <person name="Gryganskyi A."/>
            <person name="Hameed K."/>
            <person name="Tschaplinski T."/>
            <person name="Misztal P."/>
            <person name="Wu S."/>
            <person name="Desiro A."/>
            <person name="Vande Pol N."/>
            <person name="Du Z.-Y."/>
            <person name="Zienkiewicz A."/>
            <person name="Zienkiewicz K."/>
            <person name="Morin E."/>
            <person name="Tisserant E."/>
            <person name="Splivallo R."/>
            <person name="Hainaut M."/>
            <person name="Henrissat B."/>
            <person name="Ohm R."/>
            <person name="Kuo A."/>
            <person name="Yan J."/>
            <person name="Lipzen A."/>
            <person name="Nolan M."/>
            <person name="Labutti K."/>
            <person name="Barry K."/>
            <person name="Goldstein A."/>
            <person name="Labbe J."/>
            <person name="Schadt C."/>
            <person name="Tuskan G."/>
            <person name="Grigoriev I."/>
            <person name="Martin F."/>
            <person name="Vilgalys R."/>
            <person name="Bonito G."/>
        </authorList>
    </citation>
    <scope>NUCLEOTIDE SEQUENCE [LARGE SCALE GENOMIC DNA]</scope>
    <source>
        <strain evidence="6 7">AG-77</strain>
    </source>
</reference>
<evidence type="ECO:0000313" key="6">
    <source>
        <dbReference type="EMBL" id="OAQ26318.1"/>
    </source>
</evidence>
<keyword evidence="7" id="KW-1185">Reference proteome</keyword>
<evidence type="ECO:0000259" key="5">
    <source>
        <dbReference type="Pfam" id="PF20147"/>
    </source>
</evidence>
<gene>
    <name evidence="6" type="ORF">K457DRAFT_22263</name>
</gene>
<evidence type="ECO:0000256" key="3">
    <source>
        <dbReference type="ARBA" id="ARBA00022525"/>
    </source>
</evidence>
<feature type="compositionally biased region" description="Polar residues" evidence="4">
    <location>
        <begin position="221"/>
        <end position="233"/>
    </location>
</feature>
<dbReference type="EMBL" id="KV442068">
    <property type="protein sequence ID" value="OAQ26318.1"/>
    <property type="molecule type" value="Genomic_DNA"/>
</dbReference>
<feature type="domain" description="Crinkler effector protein N-terminal" evidence="5">
    <location>
        <begin position="160"/>
        <end position="198"/>
    </location>
</feature>
<feature type="region of interest" description="Disordered" evidence="4">
    <location>
        <begin position="208"/>
        <end position="233"/>
    </location>
</feature>